<keyword evidence="2" id="KW-1185">Reference proteome</keyword>
<name>A0A7W7U366_9ACTN</name>
<comment type="caution">
    <text evidence="1">The sequence shown here is derived from an EMBL/GenBank/DDBJ whole genome shotgun (WGS) entry which is preliminary data.</text>
</comment>
<dbReference type="EMBL" id="JACHJY010000007">
    <property type="protein sequence ID" value="MBB4984188.1"/>
    <property type="molecule type" value="Genomic_DNA"/>
</dbReference>
<accession>A0A7W7U366</accession>
<proteinExistence type="predicted"/>
<protein>
    <submittedName>
        <fullName evidence="1">Uncharacterized protein</fullName>
    </submittedName>
</protein>
<gene>
    <name evidence="1" type="ORF">GGE06_005134</name>
</gene>
<organism evidence="1 2">
    <name type="scientific">Streptomyces nymphaeiformis</name>
    <dbReference type="NCBI Taxonomy" id="2663842"/>
    <lineage>
        <taxon>Bacteria</taxon>
        <taxon>Bacillati</taxon>
        <taxon>Actinomycetota</taxon>
        <taxon>Actinomycetes</taxon>
        <taxon>Kitasatosporales</taxon>
        <taxon>Streptomycetaceae</taxon>
        <taxon>Streptomyces</taxon>
    </lineage>
</organism>
<reference evidence="1 2" key="1">
    <citation type="submission" date="2020-08" db="EMBL/GenBank/DDBJ databases">
        <title>Genomic Encyclopedia of Type Strains, Phase III (KMG-III): the genomes of soil and plant-associated and newly described type strains.</title>
        <authorList>
            <person name="Whitman W."/>
        </authorList>
    </citation>
    <scope>NUCLEOTIDE SEQUENCE [LARGE SCALE GENOMIC DNA]</scope>
    <source>
        <strain evidence="1 2">SFB5A</strain>
    </source>
</reference>
<dbReference type="Proteomes" id="UP000582643">
    <property type="component" value="Unassembled WGS sequence"/>
</dbReference>
<sequence length="142" mass="15369">MIPGSEPHNGDAAPDALHRWARRDAEPFLAAHPLPDEPLPLPDLNPYLTALAEAETPAEVSAVTHQLFGATAPLLDHIASHFVALALWAGHEHRHTPKTVSYVVRRRWPRCWGGVRGFGSFRTGCGRSWNGCPSAETAAAGQ</sequence>
<evidence type="ECO:0000313" key="1">
    <source>
        <dbReference type="EMBL" id="MBB4984188.1"/>
    </source>
</evidence>
<dbReference type="AlphaFoldDB" id="A0A7W7U366"/>
<evidence type="ECO:0000313" key="2">
    <source>
        <dbReference type="Proteomes" id="UP000582643"/>
    </source>
</evidence>